<evidence type="ECO:0000313" key="2">
    <source>
        <dbReference type="Proteomes" id="UP000593576"/>
    </source>
</evidence>
<evidence type="ECO:0000313" key="1">
    <source>
        <dbReference type="EMBL" id="MBA0878368.1"/>
    </source>
</evidence>
<sequence>MMGLKINPMEIRVGGQRQNLRPWRILVRNFTLWFLLLNCS</sequence>
<gene>
    <name evidence="1" type="ORF">Goshw_023565</name>
</gene>
<feature type="non-terminal residue" evidence="1">
    <location>
        <position position="40"/>
    </location>
</feature>
<dbReference type="Proteomes" id="UP000593576">
    <property type="component" value="Unassembled WGS sequence"/>
</dbReference>
<organism evidence="1 2">
    <name type="scientific">Gossypium schwendimanii</name>
    <name type="common">Cotton</name>
    <dbReference type="NCBI Taxonomy" id="34291"/>
    <lineage>
        <taxon>Eukaryota</taxon>
        <taxon>Viridiplantae</taxon>
        <taxon>Streptophyta</taxon>
        <taxon>Embryophyta</taxon>
        <taxon>Tracheophyta</taxon>
        <taxon>Spermatophyta</taxon>
        <taxon>Magnoliopsida</taxon>
        <taxon>eudicotyledons</taxon>
        <taxon>Gunneridae</taxon>
        <taxon>Pentapetalae</taxon>
        <taxon>rosids</taxon>
        <taxon>malvids</taxon>
        <taxon>Malvales</taxon>
        <taxon>Malvaceae</taxon>
        <taxon>Malvoideae</taxon>
        <taxon>Gossypium</taxon>
    </lineage>
</organism>
<proteinExistence type="predicted"/>
<name>A0A7J9N570_GOSSC</name>
<dbReference type="OrthoDB" id="514706at2759"/>
<protein>
    <submittedName>
        <fullName evidence="1">Uncharacterized protein</fullName>
    </submittedName>
</protein>
<keyword evidence="2" id="KW-1185">Reference proteome</keyword>
<dbReference type="AlphaFoldDB" id="A0A7J9N570"/>
<dbReference type="EMBL" id="JABFAF010271428">
    <property type="protein sequence ID" value="MBA0878368.1"/>
    <property type="molecule type" value="Genomic_DNA"/>
</dbReference>
<comment type="caution">
    <text evidence="1">The sequence shown here is derived from an EMBL/GenBank/DDBJ whole genome shotgun (WGS) entry which is preliminary data.</text>
</comment>
<accession>A0A7J9N570</accession>
<reference evidence="1 2" key="1">
    <citation type="journal article" date="2019" name="Genome Biol. Evol.">
        <title>Insights into the evolution of the New World diploid cottons (Gossypium, subgenus Houzingenia) based on genome sequencing.</title>
        <authorList>
            <person name="Grover C.E."/>
            <person name="Arick M.A. 2nd"/>
            <person name="Thrash A."/>
            <person name="Conover J.L."/>
            <person name="Sanders W.S."/>
            <person name="Peterson D.G."/>
            <person name="Frelichowski J.E."/>
            <person name="Scheffler J.A."/>
            <person name="Scheffler B.E."/>
            <person name="Wendel J.F."/>
        </authorList>
    </citation>
    <scope>NUCLEOTIDE SEQUENCE [LARGE SCALE GENOMIC DNA]</scope>
    <source>
        <strain evidence="1">1</strain>
        <tissue evidence="1">Leaf</tissue>
    </source>
</reference>